<dbReference type="Proteomes" id="UP000887578">
    <property type="component" value="Unplaced"/>
</dbReference>
<accession>A0A914Q016</accession>
<keyword evidence="2" id="KW-1185">Reference proteome</keyword>
<dbReference type="AlphaFoldDB" id="A0A914Q016"/>
<name>A0A914Q016_9BILA</name>
<dbReference type="WBParaSite" id="PDA_v2.g22131.t1">
    <property type="protein sequence ID" value="PDA_v2.g22131.t1"/>
    <property type="gene ID" value="PDA_v2.g22131"/>
</dbReference>
<proteinExistence type="predicted"/>
<keyword evidence="1" id="KW-1133">Transmembrane helix</keyword>
<feature type="transmembrane region" description="Helical" evidence="1">
    <location>
        <begin position="140"/>
        <end position="157"/>
    </location>
</feature>
<organism evidence="2 3">
    <name type="scientific">Panagrolaimus davidi</name>
    <dbReference type="NCBI Taxonomy" id="227884"/>
    <lineage>
        <taxon>Eukaryota</taxon>
        <taxon>Metazoa</taxon>
        <taxon>Ecdysozoa</taxon>
        <taxon>Nematoda</taxon>
        <taxon>Chromadorea</taxon>
        <taxon>Rhabditida</taxon>
        <taxon>Tylenchina</taxon>
        <taxon>Panagrolaimomorpha</taxon>
        <taxon>Panagrolaimoidea</taxon>
        <taxon>Panagrolaimidae</taxon>
        <taxon>Panagrolaimus</taxon>
    </lineage>
</organism>
<sequence length="158" mass="18230">MDPLTDICFSGFCGFKVEGCDGFKDDGTYDEDFNVIKTTMNDYGFLRSRIGQKCRSKSIIRMQYWETILCSNYGITDYSCAPKMDKYNKIHIYVQEISPQCPVKILNAEIVDPTETTTMLLTTTIRTTTTEETENALLPWYIWVIIFIVLIILLIFVL</sequence>
<keyword evidence="1" id="KW-0472">Membrane</keyword>
<evidence type="ECO:0000313" key="3">
    <source>
        <dbReference type="WBParaSite" id="PDA_v2.g22131.t1"/>
    </source>
</evidence>
<evidence type="ECO:0000313" key="2">
    <source>
        <dbReference type="Proteomes" id="UP000887578"/>
    </source>
</evidence>
<protein>
    <submittedName>
        <fullName evidence="3">Uncharacterized protein</fullName>
    </submittedName>
</protein>
<keyword evidence="1" id="KW-0812">Transmembrane</keyword>
<reference evidence="3" key="1">
    <citation type="submission" date="2022-11" db="UniProtKB">
        <authorList>
            <consortium name="WormBaseParasite"/>
        </authorList>
    </citation>
    <scope>IDENTIFICATION</scope>
</reference>
<evidence type="ECO:0000256" key="1">
    <source>
        <dbReference type="SAM" id="Phobius"/>
    </source>
</evidence>